<evidence type="ECO:0000256" key="2">
    <source>
        <dbReference type="ARBA" id="ARBA00022670"/>
    </source>
</evidence>
<feature type="signal peptide" evidence="6">
    <location>
        <begin position="1"/>
        <end position="21"/>
    </location>
</feature>
<dbReference type="EMBL" id="RJUL01000006">
    <property type="protein sequence ID" value="ROQ24906.1"/>
    <property type="molecule type" value="Genomic_DNA"/>
</dbReference>
<feature type="domain" description="Peptidase S9 prolyl oligopeptidase catalytic" evidence="7">
    <location>
        <begin position="463"/>
        <end position="673"/>
    </location>
</feature>
<feature type="chain" id="PRO_5018285126" evidence="6">
    <location>
        <begin position="22"/>
        <end position="682"/>
    </location>
</feature>
<dbReference type="Gene3D" id="2.120.10.30">
    <property type="entry name" value="TolB, C-terminal domain"/>
    <property type="match status" value="3"/>
</dbReference>
<evidence type="ECO:0000256" key="4">
    <source>
        <dbReference type="ARBA" id="ARBA00022801"/>
    </source>
</evidence>
<dbReference type="STRING" id="584787.GCA_001247655_04050"/>
<evidence type="ECO:0000256" key="1">
    <source>
        <dbReference type="ARBA" id="ARBA00010040"/>
    </source>
</evidence>
<proteinExistence type="inferred from homology"/>
<dbReference type="PANTHER" id="PTHR42776:SF13">
    <property type="entry name" value="DIPEPTIDYL-PEPTIDASE 5"/>
    <property type="match status" value="1"/>
</dbReference>
<evidence type="ECO:0000259" key="7">
    <source>
        <dbReference type="Pfam" id="PF00326"/>
    </source>
</evidence>
<dbReference type="InterPro" id="IPR011659">
    <property type="entry name" value="WD40"/>
</dbReference>
<evidence type="ECO:0000313" key="9">
    <source>
        <dbReference type="Proteomes" id="UP000268033"/>
    </source>
</evidence>
<protein>
    <submittedName>
        <fullName evidence="8">Dipeptidyl aminopeptidase/acylaminoacyl peptidase</fullName>
    </submittedName>
</protein>
<dbReference type="RefSeq" id="WP_123421805.1">
    <property type="nucleotide sequence ID" value="NZ_RJUL01000006.1"/>
</dbReference>
<evidence type="ECO:0000313" key="8">
    <source>
        <dbReference type="EMBL" id="ROQ24906.1"/>
    </source>
</evidence>
<keyword evidence="5" id="KW-0720">Serine protease</keyword>
<dbReference type="AlphaFoldDB" id="A0A3N1PK41"/>
<keyword evidence="9" id="KW-1185">Reference proteome</keyword>
<dbReference type="SUPFAM" id="SSF82171">
    <property type="entry name" value="DPP6 N-terminal domain-like"/>
    <property type="match status" value="1"/>
</dbReference>
<dbReference type="InterPro" id="IPR001375">
    <property type="entry name" value="Peptidase_S9_cat"/>
</dbReference>
<comment type="caution">
    <text evidence="8">The sequence shown here is derived from an EMBL/GenBank/DDBJ whole genome shotgun (WGS) entry which is preliminary data.</text>
</comment>
<name>A0A3N1PK41_9GAMM</name>
<accession>A0A3N1PK41</accession>
<evidence type="ECO:0000256" key="5">
    <source>
        <dbReference type="ARBA" id="ARBA00022825"/>
    </source>
</evidence>
<keyword evidence="2" id="KW-0645">Protease</keyword>
<sequence>MKMTTLALATLAAASTLPALAKPLTIDDVISLNKVHSAVITPDGKAAIFGLKKDGQSNLYWQDLDTGSRKQLTSNPSTESDVTVSSDGSAVYFLADRGQGSQVYMLPLGGGEARPVTHLPLDVAGYKLAPNGQKIVVEMSVWPSCKTLQCSIDKQKELAGKKSTERTYDQLFVRHWDTWANGFVNHLFVADVNGGKAGDFKDVMQGLDTDSPPKPFSGMEEVSFNSDGSKLVYSAKAPGKDHPWTTNFDLWEVDLATGQTVDLTSDNPAWDAQPTFSSDGRYMAWLAMSRPGYESDRYRIMLKDLRTGQARELAPQWDHSADSLAFASDAKTLLVTAQDTGQHGLYAFNVDFGDMKVLSRDGTVGSFSEGAGRVLFSKDSLNQPSDLYVEDKDGFGLKQVTHVNADKLKDLQMGDFAQFSFPGWNNETVYGYWVKPVGYVEGKKYPVAFLIHGGPQGSFSNHWHGRWNAELWAAAGYAVVMIDFHGSTGYGQAFTDSITGHYGDRPLEDLQKGLDFIAKQEPWIDADNACALGGSYGGYMINWIAGNWSDKFKCLVNHDGLFDLKSMYYTTEELWFPEHDMEGTPWDNAAMYDRWNPANFVKNWKTPMLVVHGEQDFRVPLGQGLGAFTALQRRGVESRLVVYPNENHWVLHPENQKVWYKEVLSWMDKHTGNTEPAADAKK</sequence>
<evidence type="ECO:0000256" key="3">
    <source>
        <dbReference type="ARBA" id="ARBA00022729"/>
    </source>
</evidence>
<dbReference type="FunFam" id="3.40.50.1820:FF:000028">
    <property type="entry name" value="S9 family peptidase"/>
    <property type="match status" value="1"/>
</dbReference>
<evidence type="ECO:0000256" key="6">
    <source>
        <dbReference type="SAM" id="SignalP"/>
    </source>
</evidence>
<dbReference type="Proteomes" id="UP000268033">
    <property type="component" value="Unassembled WGS sequence"/>
</dbReference>
<gene>
    <name evidence="8" type="ORF">EDC28_106154</name>
</gene>
<keyword evidence="4" id="KW-0378">Hydrolase</keyword>
<dbReference type="Gene3D" id="3.40.50.1820">
    <property type="entry name" value="alpha/beta hydrolase"/>
    <property type="match status" value="1"/>
</dbReference>
<dbReference type="InterPro" id="IPR011042">
    <property type="entry name" value="6-blade_b-propeller_TolB-like"/>
</dbReference>
<reference evidence="8 9" key="1">
    <citation type="submission" date="2018-11" db="EMBL/GenBank/DDBJ databases">
        <title>Genomic Encyclopedia of Type Strains, Phase IV (KMG-IV): sequencing the most valuable type-strain genomes for metagenomic binning, comparative biology and taxonomic classification.</title>
        <authorList>
            <person name="Goeker M."/>
        </authorList>
    </citation>
    <scope>NUCLEOTIDE SEQUENCE [LARGE SCALE GENOMIC DNA]</scope>
    <source>
        <strain evidence="8 9">DSM 21945</strain>
    </source>
</reference>
<dbReference type="GO" id="GO:0004252">
    <property type="term" value="F:serine-type endopeptidase activity"/>
    <property type="evidence" value="ECO:0007669"/>
    <property type="project" value="TreeGrafter"/>
</dbReference>
<organism evidence="8 9">
    <name type="scientific">Gallaecimonas pentaromativorans</name>
    <dbReference type="NCBI Taxonomy" id="584787"/>
    <lineage>
        <taxon>Bacteria</taxon>
        <taxon>Pseudomonadati</taxon>
        <taxon>Pseudomonadota</taxon>
        <taxon>Gammaproteobacteria</taxon>
        <taxon>Enterobacterales</taxon>
        <taxon>Gallaecimonadaceae</taxon>
        <taxon>Gallaecimonas</taxon>
    </lineage>
</organism>
<keyword evidence="3 6" id="KW-0732">Signal</keyword>
<dbReference type="InterPro" id="IPR029058">
    <property type="entry name" value="AB_hydrolase_fold"/>
</dbReference>
<dbReference type="Pfam" id="PF00326">
    <property type="entry name" value="Peptidase_S9"/>
    <property type="match status" value="1"/>
</dbReference>
<dbReference type="SUPFAM" id="SSF53474">
    <property type="entry name" value="alpha/beta-Hydrolases"/>
    <property type="match status" value="1"/>
</dbReference>
<comment type="similarity">
    <text evidence="1">Belongs to the peptidase S9C family.</text>
</comment>
<dbReference type="PANTHER" id="PTHR42776">
    <property type="entry name" value="SERINE PEPTIDASE S9 FAMILY MEMBER"/>
    <property type="match status" value="1"/>
</dbReference>
<dbReference type="GO" id="GO:0006508">
    <property type="term" value="P:proteolysis"/>
    <property type="evidence" value="ECO:0007669"/>
    <property type="project" value="UniProtKB-KW"/>
</dbReference>
<dbReference type="GO" id="GO:0004177">
    <property type="term" value="F:aminopeptidase activity"/>
    <property type="evidence" value="ECO:0007669"/>
    <property type="project" value="UniProtKB-KW"/>
</dbReference>
<dbReference type="Pfam" id="PF07676">
    <property type="entry name" value="PD40"/>
    <property type="match status" value="2"/>
</dbReference>
<keyword evidence="8" id="KW-0031">Aminopeptidase</keyword>